<feature type="region of interest" description="Disordered" evidence="1">
    <location>
        <begin position="45"/>
        <end position="81"/>
    </location>
</feature>
<feature type="chain" id="PRO_5044538564" evidence="2">
    <location>
        <begin position="21"/>
        <end position="276"/>
    </location>
</feature>
<feature type="signal peptide" evidence="2">
    <location>
        <begin position="1"/>
        <end position="20"/>
    </location>
</feature>
<name>A0A034WJ86_BACDO</name>
<dbReference type="RefSeq" id="XP_011214399.2">
    <property type="nucleotide sequence ID" value="XM_011216097.3"/>
</dbReference>
<dbReference type="KEGG" id="bdr:105233922"/>
<organism evidence="3">
    <name type="scientific">Bactrocera dorsalis</name>
    <name type="common">Oriental fruit fly</name>
    <name type="synonym">Dacus dorsalis</name>
    <dbReference type="NCBI Taxonomy" id="27457"/>
    <lineage>
        <taxon>Eukaryota</taxon>
        <taxon>Metazoa</taxon>
        <taxon>Ecdysozoa</taxon>
        <taxon>Arthropoda</taxon>
        <taxon>Hexapoda</taxon>
        <taxon>Insecta</taxon>
        <taxon>Pterygota</taxon>
        <taxon>Neoptera</taxon>
        <taxon>Endopterygota</taxon>
        <taxon>Diptera</taxon>
        <taxon>Brachycera</taxon>
        <taxon>Muscomorpha</taxon>
        <taxon>Tephritoidea</taxon>
        <taxon>Tephritidae</taxon>
        <taxon>Bactrocera</taxon>
        <taxon>Bactrocera</taxon>
    </lineage>
</organism>
<evidence type="ECO:0000256" key="2">
    <source>
        <dbReference type="SAM" id="SignalP"/>
    </source>
</evidence>
<accession>A0A034WJ86</accession>
<proteinExistence type="predicted"/>
<evidence type="ECO:0000256" key="1">
    <source>
        <dbReference type="SAM" id="MobiDB-lite"/>
    </source>
</evidence>
<feature type="compositionally biased region" description="Acidic residues" evidence="1">
    <location>
        <begin position="57"/>
        <end position="66"/>
    </location>
</feature>
<keyword evidence="2" id="KW-0732">Signal</keyword>
<dbReference type="EMBL" id="GAKP01003316">
    <property type="protein sequence ID" value="JAC55636.1"/>
    <property type="molecule type" value="Transcribed_RNA"/>
</dbReference>
<dbReference type="GeneID" id="105233922"/>
<feature type="compositionally biased region" description="Basic and acidic residues" evidence="1">
    <location>
        <begin position="45"/>
        <end position="56"/>
    </location>
</feature>
<dbReference type="AlphaFoldDB" id="A0A034WJ86"/>
<reference evidence="3" key="1">
    <citation type="journal article" date="2014" name="BMC Genomics">
        <title>Characterizing the developmental transcriptome of the oriental fruit fly, Bactrocera dorsalis (Diptera: Tephritidae) through comparative genomic analysis with Drosophila melanogaster utilizing modENCODE datasets.</title>
        <authorList>
            <person name="Geib S.M."/>
            <person name="Calla B."/>
            <person name="Hall B."/>
            <person name="Hou S."/>
            <person name="Manoukis N.C."/>
        </authorList>
    </citation>
    <scope>NUCLEOTIDE SEQUENCE</scope>
    <source>
        <strain evidence="3">Punador</strain>
    </source>
</reference>
<feature type="compositionally biased region" description="Low complexity" evidence="1">
    <location>
        <begin position="117"/>
        <end position="152"/>
    </location>
</feature>
<dbReference type="OrthoDB" id="8063839at2759"/>
<protein>
    <submittedName>
        <fullName evidence="3">Uncharacterized protein</fullName>
    </submittedName>
</protein>
<feature type="region of interest" description="Disordered" evidence="1">
    <location>
        <begin position="117"/>
        <end position="160"/>
    </location>
</feature>
<sequence length="276" mass="29988">MKYNALIFVLLAALVLCAQAEPEPEPKAEPKPAKGQRAVFPRFRSAADVKEARDAENVEDESDAEVEASANESATPNKGANASSGRLFLKKFLLFKNMFGQQQQPVIPIVIAGAGSGSSPTYTSPTSTTVTSTGSIPTATGTISTSPTSTTSRGDGLKRHEEQALEEAVAAADEEELQAALAAGAQEYVVTDQEIRGTSESKATRNPARVNLRRPGAKKGQLVTVRIPPKYRKYFKNGQKVMLNTSNRPGKRRVVQKKRINRVRRRKGGKRRRVQN</sequence>
<evidence type="ECO:0000313" key="3">
    <source>
        <dbReference type="EMBL" id="JAC55636.1"/>
    </source>
</evidence>